<evidence type="ECO:0000313" key="8">
    <source>
        <dbReference type="EMBL" id="QTA38150.1"/>
    </source>
</evidence>
<evidence type="ECO:0000259" key="6">
    <source>
        <dbReference type="Pfam" id="PF02631"/>
    </source>
</evidence>
<dbReference type="InterPro" id="IPR036388">
    <property type="entry name" value="WH-like_DNA-bd_sf"/>
</dbReference>
<organism evidence="8 9">
    <name type="scientific">Thermosipho ferrireducens</name>
    <dbReference type="NCBI Taxonomy" id="2571116"/>
    <lineage>
        <taxon>Bacteria</taxon>
        <taxon>Thermotogati</taxon>
        <taxon>Thermotogota</taxon>
        <taxon>Thermotogae</taxon>
        <taxon>Thermotogales</taxon>
        <taxon>Fervidobacteriaceae</taxon>
        <taxon>Thermosipho</taxon>
    </lineage>
</organism>
<evidence type="ECO:0000256" key="4">
    <source>
        <dbReference type="ARBA" id="ARBA00022490"/>
    </source>
</evidence>
<evidence type="ECO:0000256" key="3">
    <source>
        <dbReference type="ARBA" id="ARBA00018111"/>
    </source>
</evidence>
<feature type="domain" description="RecX first three-helical" evidence="7">
    <location>
        <begin position="7"/>
        <end position="44"/>
    </location>
</feature>
<dbReference type="PANTHER" id="PTHR33602">
    <property type="entry name" value="REGULATORY PROTEIN RECX FAMILY PROTEIN"/>
    <property type="match status" value="1"/>
</dbReference>
<dbReference type="HAMAP" id="MF_01114">
    <property type="entry name" value="RecX"/>
    <property type="match status" value="1"/>
</dbReference>
<comment type="function">
    <text evidence="5">Modulates RecA activity.</text>
</comment>
<feature type="domain" description="RecX second three-helical" evidence="6">
    <location>
        <begin position="51"/>
        <end position="91"/>
    </location>
</feature>
<evidence type="ECO:0000256" key="2">
    <source>
        <dbReference type="ARBA" id="ARBA00009695"/>
    </source>
</evidence>
<dbReference type="Gene3D" id="1.10.10.10">
    <property type="entry name" value="Winged helix-like DNA-binding domain superfamily/Winged helix DNA-binding domain"/>
    <property type="match status" value="2"/>
</dbReference>
<evidence type="ECO:0000259" key="7">
    <source>
        <dbReference type="Pfam" id="PF21982"/>
    </source>
</evidence>
<name>A0ABX7S8L8_9BACT</name>
<sequence length="129" mass="15326">MKRNPINDALRLLKFRARSENEIKTRLKQKGYSREEIEQTIAFLKEKGYLDDEKFAYLFAYDALTLKKHGPFKIKWELRKLGVDEYIIEDTISKILEEVDIEEIKRELTKGLEPKKARELLYRKGFGGE</sequence>
<proteinExistence type="inferred from homology"/>
<reference evidence="8 9" key="1">
    <citation type="submission" date="2021-03" db="EMBL/GenBank/DDBJ databases">
        <title>Thermosipho ferrireducens sp.nov., an anaerobic thermophilic iron-reducing bacterium isolated from a deep-sea hydrothermal sulfide deposits.</title>
        <authorList>
            <person name="Zeng X."/>
            <person name="Chen Y."/>
            <person name="Shao Z."/>
        </authorList>
    </citation>
    <scope>NUCLEOTIDE SEQUENCE [LARGE SCALE GENOMIC DNA]</scope>
    <source>
        <strain evidence="8 9">JL129W03</strain>
    </source>
</reference>
<dbReference type="InterPro" id="IPR053924">
    <property type="entry name" value="RecX_HTH_2nd"/>
</dbReference>
<dbReference type="Pfam" id="PF02631">
    <property type="entry name" value="RecX_HTH2"/>
    <property type="match status" value="1"/>
</dbReference>
<evidence type="ECO:0000256" key="5">
    <source>
        <dbReference type="HAMAP-Rule" id="MF_01114"/>
    </source>
</evidence>
<dbReference type="EMBL" id="CP071446">
    <property type="protein sequence ID" value="QTA38150.1"/>
    <property type="molecule type" value="Genomic_DNA"/>
</dbReference>
<dbReference type="Proteomes" id="UP000671862">
    <property type="component" value="Chromosome"/>
</dbReference>
<protein>
    <recommendedName>
        <fullName evidence="3 5">Regulatory protein RecX</fullName>
    </recommendedName>
</protein>
<dbReference type="InterPro" id="IPR053926">
    <property type="entry name" value="RecX_HTH_1st"/>
</dbReference>
<keyword evidence="9" id="KW-1185">Reference proteome</keyword>
<comment type="similarity">
    <text evidence="2 5">Belongs to the RecX family.</text>
</comment>
<dbReference type="Pfam" id="PF21982">
    <property type="entry name" value="RecX_HTH1"/>
    <property type="match status" value="1"/>
</dbReference>
<dbReference type="RefSeq" id="WP_207566871.1">
    <property type="nucleotide sequence ID" value="NZ_CP071446.1"/>
</dbReference>
<evidence type="ECO:0000256" key="1">
    <source>
        <dbReference type="ARBA" id="ARBA00004496"/>
    </source>
</evidence>
<accession>A0ABX7S8L8</accession>
<evidence type="ECO:0000313" key="9">
    <source>
        <dbReference type="Proteomes" id="UP000671862"/>
    </source>
</evidence>
<gene>
    <name evidence="5" type="primary">recX</name>
    <name evidence="8" type="ORF">JYK00_00985</name>
</gene>
<dbReference type="PANTHER" id="PTHR33602:SF1">
    <property type="entry name" value="REGULATORY PROTEIN RECX FAMILY PROTEIN"/>
    <property type="match status" value="1"/>
</dbReference>
<keyword evidence="4 5" id="KW-0963">Cytoplasm</keyword>
<dbReference type="InterPro" id="IPR003783">
    <property type="entry name" value="Regulatory_RecX"/>
</dbReference>
<comment type="subcellular location">
    <subcellularLocation>
        <location evidence="1 5">Cytoplasm</location>
    </subcellularLocation>
</comment>